<feature type="compositionally biased region" description="Low complexity" evidence="2">
    <location>
        <begin position="214"/>
        <end position="232"/>
    </location>
</feature>
<dbReference type="AlphaFoldDB" id="A0AAV9V0X6"/>
<feature type="compositionally biased region" description="Basic and acidic residues" evidence="2">
    <location>
        <begin position="68"/>
        <end position="109"/>
    </location>
</feature>
<feature type="compositionally biased region" description="Basic and acidic residues" evidence="2">
    <location>
        <begin position="560"/>
        <end position="579"/>
    </location>
</feature>
<comment type="similarity">
    <text evidence="1">Belongs to the SIP5 family.</text>
</comment>
<dbReference type="EMBL" id="JAVHNQ010000003">
    <property type="protein sequence ID" value="KAK6353104.1"/>
    <property type="molecule type" value="Genomic_DNA"/>
</dbReference>
<feature type="compositionally biased region" description="Low complexity" evidence="2">
    <location>
        <begin position="246"/>
        <end position="256"/>
    </location>
</feature>
<feature type="region of interest" description="Disordered" evidence="2">
    <location>
        <begin position="1"/>
        <end position="112"/>
    </location>
</feature>
<dbReference type="Proteomes" id="UP001375240">
    <property type="component" value="Unassembled WGS sequence"/>
</dbReference>
<feature type="region of interest" description="Disordered" evidence="2">
    <location>
        <begin position="317"/>
        <end position="339"/>
    </location>
</feature>
<gene>
    <name evidence="3" type="primary">SIP5</name>
    <name evidence="3" type="ORF">TWF696_005094</name>
</gene>
<evidence type="ECO:0000313" key="4">
    <source>
        <dbReference type="Proteomes" id="UP001375240"/>
    </source>
</evidence>
<dbReference type="CDD" id="cd24139">
    <property type="entry name" value="SIP5-like"/>
    <property type="match status" value="1"/>
</dbReference>
<feature type="compositionally biased region" description="Low complexity" evidence="2">
    <location>
        <begin position="495"/>
        <end position="505"/>
    </location>
</feature>
<dbReference type="InterPro" id="IPR039301">
    <property type="entry name" value="Sip5/DA2"/>
</dbReference>
<feature type="region of interest" description="Disordered" evidence="2">
    <location>
        <begin position="172"/>
        <end position="257"/>
    </location>
</feature>
<name>A0AAV9V0X6_9PEZI</name>
<feature type="compositionally biased region" description="Polar residues" evidence="2">
    <location>
        <begin position="203"/>
        <end position="213"/>
    </location>
</feature>
<evidence type="ECO:0000313" key="3">
    <source>
        <dbReference type="EMBL" id="KAK6353104.1"/>
    </source>
</evidence>
<feature type="compositionally biased region" description="Polar residues" evidence="2">
    <location>
        <begin position="711"/>
        <end position="723"/>
    </location>
</feature>
<protein>
    <submittedName>
        <fullName evidence="3">SNF1-interacting protein</fullName>
    </submittedName>
</protein>
<dbReference type="PANTHER" id="PTHR31315:SF1">
    <property type="entry name" value="PROTEIN SIP5"/>
    <property type="match status" value="1"/>
</dbReference>
<dbReference type="PANTHER" id="PTHR31315">
    <property type="entry name" value="PROTEIN SIP5"/>
    <property type="match status" value="1"/>
</dbReference>
<keyword evidence="4" id="KW-1185">Reference proteome</keyword>
<feature type="compositionally biased region" description="Polar residues" evidence="2">
    <location>
        <begin position="23"/>
        <end position="33"/>
    </location>
</feature>
<feature type="region of interest" description="Disordered" evidence="2">
    <location>
        <begin position="386"/>
        <end position="409"/>
    </location>
</feature>
<comment type="caution">
    <text evidence="3">The sequence shown here is derived from an EMBL/GenBank/DDBJ whole genome shotgun (WGS) entry which is preliminary data.</text>
</comment>
<reference evidence="3 4" key="1">
    <citation type="submission" date="2019-10" db="EMBL/GenBank/DDBJ databases">
        <authorList>
            <person name="Palmer J.M."/>
        </authorList>
    </citation>
    <scope>NUCLEOTIDE SEQUENCE [LARGE SCALE GENOMIC DNA]</scope>
    <source>
        <strain evidence="3 4">TWF696</strain>
    </source>
</reference>
<evidence type="ECO:0000256" key="2">
    <source>
        <dbReference type="SAM" id="MobiDB-lite"/>
    </source>
</evidence>
<feature type="region of interest" description="Disordered" evidence="2">
    <location>
        <begin position="559"/>
        <end position="723"/>
    </location>
</feature>
<dbReference type="InterPro" id="IPR003903">
    <property type="entry name" value="UIM_dom"/>
</dbReference>
<feature type="compositionally biased region" description="Polar residues" evidence="2">
    <location>
        <begin position="506"/>
        <end position="515"/>
    </location>
</feature>
<dbReference type="PROSITE" id="PS50330">
    <property type="entry name" value="UIM"/>
    <property type="match status" value="1"/>
</dbReference>
<feature type="compositionally biased region" description="Basic and acidic residues" evidence="2">
    <location>
        <begin position="1"/>
        <end position="10"/>
    </location>
</feature>
<feature type="compositionally biased region" description="Low complexity" evidence="2">
    <location>
        <begin position="394"/>
        <end position="405"/>
    </location>
</feature>
<feature type="compositionally biased region" description="Polar residues" evidence="2">
    <location>
        <begin position="616"/>
        <end position="627"/>
    </location>
</feature>
<dbReference type="GO" id="GO:0005737">
    <property type="term" value="C:cytoplasm"/>
    <property type="evidence" value="ECO:0007669"/>
    <property type="project" value="TreeGrafter"/>
</dbReference>
<organism evidence="3 4">
    <name type="scientific">Orbilia brochopaga</name>
    <dbReference type="NCBI Taxonomy" id="3140254"/>
    <lineage>
        <taxon>Eukaryota</taxon>
        <taxon>Fungi</taxon>
        <taxon>Dikarya</taxon>
        <taxon>Ascomycota</taxon>
        <taxon>Pezizomycotina</taxon>
        <taxon>Orbiliomycetes</taxon>
        <taxon>Orbiliales</taxon>
        <taxon>Orbiliaceae</taxon>
        <taxon>Orbilia</taxon>
    </lineage>
</organism>
<proteinExistence type="inferred from homology"/>
<feature type="compositionally biased region" description="Pro residues" evidence="2">
    <location>
        <begin position="322"/>
        <end position="331"/>
    </location>
</feature>
<evidence type="ECO:0000256" key="1">
    <source>
        <dbReference type="ARBA" id="ARBA00010402"/>
    </source>
</evidence>
<accession>A0AAV9V0X6</accession>
<sequence length="723" mass="78141">MGGHGSKESRGASPPPHNHRTSRSFSGTPSSTFPAEVERNPGTSSLRLGRRHRGDNFEATILGLVPTHHREREREREHDGPYKTREERRAEKEAERRREREKERERSMAEESVDGGYLVTVGVYTGPEDYNLKIVRQLQIERRLAPFWKGIPDHEDDWTDAQLVAAAHGREIPDADAVLPPSPTKPSATSEDLTRLTVPLATRSRSQSYGSDASPSSSTGRLSSLSLSSSPLAGFTRPRSKTLGFSRSSSANANAAPVETNIPSRTVNNRPIEAVLYEHASECPICFLYYPPHLNRTRCCDQPICSECFVQIKRADPHVPEHSPPGSPAPQPVDQDRRAHAGDQLISEPASCPFCKQPEFGVVFHPLPWRRGLVYANQTHPYQQSPLSYNSVASSTSSLPGTPSGSRKKTTYAVTAPEVITTDRIRPDWVTKLAHAKNQAARRAAAATALHTAAYLMHNMNSNGGSSSHPFSSRRILRRINNSSGSMTPNGGSGSATPAPTASATNIAQQSSSETALPVLPAPPANAPSALHSVLRRARMVDLEEMMLMEAIRLSLAEEEERKHKEEKEAKAKAEREQLDQAATRLASSAPEPSNMGKGKGPAPRVDTAVRRTSEEQSPTVGFTASQHLKIHRATSDVSSSASSMKEPEAGGGGSSEDEEALEPLFNFQSLAQTLMAGEDEGGGGKGKQVEGEITMGPEEGPDTAEGKGVSTASSVRIGQETA</sequence>
<feature type="region of interest" description="Disordered" evidence="2">
    <location>
        <begin position="481"/>
        <end position="528"/>
    </location>
</feature>